<proteinExistence type="predicted"/>
<organism evidence="1 2">
    <name type="scientific">Trifolium medium</name>
    <dbReference type="NCBI Taxonomy" id="97028"/>
    <lineage>
        <taxon>Eukaryota</taxon>
        <taxon>Viridiplantae</taxon>
        <taxon>Streptophyta</taxon>
        <taxon>Embryophyta</taxon>
        <taxon>Tracheophyta</taxon>
        <taxon>Spermatophyta</taxon>
        <taxon>Magnoliopsida</taxon>
        <taxon>eudicotyledons</taxon>
        <taxon>Gunneridae</taxon>
        <taxon>Pentapetalae</taxon>
        <taxon>rosids</taxon>
        <taxon>fabids</taxon>
        <taxon>Fabales</taxon>
        <taxon>Fabaceae</taxon>
        <taxon>Papilionoideae</taxon>
        <taxon>50 kb inversion clade</taxon>
        <taxon>NPAAA clade</taxon>
        <taxon>Hologalegina</taxon>
        <taxon>IRL clade</taxon>
        <taxon>Trifolieae</taxon>
        <taxon>Trifolium</taxon>
    </lineage>
</organism>
<comment type="caution">
    <text evidence="1">The sequence shown here is derived from an EMBL/GenBank/DDBJ whole genome shotgun (WGS) entry which is preliminary data.</text>
</comment>
<name>A0A392NMP5_9FABA</name>
<keyword evidence="2" id="KW-1185">Reference proteome</keyword>
<sequence>MNHASVVMSLYFAKNARSESSCYFGNTGLIAYDDPRNGNCTYA</sequence>
<dbReference type="Proteomes" id="UP000265520">
    <property type="component" value="Unassembled WGS sequence"/>
</dbReference>
<dbReference type="EMBL" id="LXQA010045313">
    <property type="protein sequence ID" value="MCI01131.1"/>
    <property type="molecule type" value="Genomic_DNA"/>
</dbReference>
<reference evidence="1 2" key="1">
    <citation type="journal article" date="2018" name="Front. Plant Sci.">
        <title>Red Clover (Trifolium pratense) and Zigzag Clover (T. medium) - A Picture of Genomic Similarities and Differences.</title>
        <authorList>
            <person name="Dluhosova J."/>
            <person name="Istvanek J."/>
            <person name="Nedelnik J."/>
            <person name="Repkova J."/>
        </authorList>
    </citation>
    <scope>NUCLEOTIDE SEQUENCE [LARGE SCALE GENOMIC DNA]</scope>
    <source>
        <strain evidence="2">cv. 10/8</strain>
        <tissue evidence="1">Leaf</tissue>
    </source>
</reference>
<evidence type="ECO:0000313" key="1">
    <source>
        <dbReference type="EMBL" id="MCI01131.1"/>
    </source>
</evidence>
<accession>A0A392NMP5</accession>
<protein>
    <submittedName>
        <fullName evidence="1">Glucan endo-13-beta-D-glucosidase-like</fullName>
    </submittedName>
</protein>
<dbReference type="AlphaFoldDB" id="A0A392NMP5"/>
<evidence type="ECO:0000313" key="2">
    <source>
        <dbReference type="Proteomes" id="UP000265520"/>
    </source>
</evidence>